<proteinExistence type="predicted"/>
<reference evidence="1 2" key="1">
    <citation type="submission" date="2016-06" db="EMBL/GenBank/DDBJ databases">
        <authorList>
            <person name="Kjaerup R.B."/>
            <person name="Dalgaard T.S."/>
            <person name="Juul-Madsen H.R."/>
        </authorList>
    </citation>
    <scope>NUCLEOTIDE SEQUENCE [LARGE SCALE GENOMIC DNA]</scope>
    <source>
        <strain evidence="1 2">DSM 43363</strain>
    </source>
</reference>
<dbReference type="GO" id="GO:0003677">
    <property type="term" value="F:DNA binding"/>
    <property type="evidence" value="ECO:0007669"/>
    <property type="project" value="InterPro"/>
</dbReference>
<dbReference type="STRING" id="47871.GA0070608_5700"/>
<sequence>MELSTDQRQEAPGVALTDLVAQARRTLLISLSGRRGQLAAIRTALGDLRARPKTGPGRITVRVLGSASALRELPAWLGAADLAELRVTSRPLAESLVADVAEALIHTPGDSTGGLLVRDRVTVRALASLFMGAWNASLPWRDYQMLHACLATDTARGVLARLYAGSTDAVAAHELGLSLRTYRRYVARILASLGASSRFSGGTRAAELKFLDMH</sequence>
<organism evidence="1 2">
    <name type="scientific">Micromonospora peucetia</name>
    <dbReference type="NCBI Taxonomy" id="47871"/>
    <lineage>
        <taxon>Bacteria</taxon>
        <taxon>Bacillati</taxon>
        <taxon>Actinomycetota</taxon>
        <taxon>Actinomycetes</taxon>
        <taxon>Micromonosporales</taxon>
        <taxon>Micromonosporaceae</taxon>
        <taxon>Micromonospora</taxon>
    </lineage>
</organism>
<dbReference type="InterPro" id="IPR036388">
    <property type="entry name" value="WH-like_DNA-bd_sf"/>
</dbReference>
<dbReference type="InterPro" id="IPR016032">
    <property type="entry name" value="Sig_transdc_resp-reg_C-effctor"/>
</dbReference>
<protein>
    <recommendedName>
        <fullName evidence="3">HTH luxR-type domain-containing protein</fullName>
    </recommendedName>
</protein>
<accession>A0A1C6W4H6</accession>
<name>A0A1C6W4H6_9ACTN</name>
<dbReference type="SUPFAM" id="SSF46894">
    <property type="entry name" value="C-terminal effector domain of the bipartite response regulators"/>
    <property type="match status" value="1"/>
</dbReference>
<evidence type="ECO:0000313" key="2">
    <source>
        <dbReference type="Proteomes" id="UP000199343"/>
    </source>
</evidence>
<evidence type="ECO:0000313" key="1">
    <source>
        <dbReference type="EMBL" id="SCL73417.1"/>
    </source>
</evidence>
<dbReference type="AlphaFoldDB" id="A0A1C6W4H6"/>
<gene>
    <name evidence="1" type="ORF">GA0070608_5700</name>
</gene>
<dbReference type="GO" id="GO:0006355">
    <property type="term" value="P:regulation of DNA-templated transcription"/>
    <property type="evidence" value="ECO:0007669"/>
    <property type="project" value="InterPro"/>
</dbReference>
<dbReference type="Gene3D" id="1.10.10.10">
    <property type="entry name" value="Winged helix-like DNA-binding domain superfamily/Winged helix DNA-binding domain"/>
    <property type="match status" value="1"/>
</dbReference>
<evidence type="ECO:0008006" key="3">
    <source>
        <dbReference type="Google" id="ProtNLM"/>
    </source>
</evidence>
<dbReference type="Proteomes" id="UP000199343">
    <property type="component" value="Unassembled WGS sequence"/>
</dbReference>
<dbReference type="EMBL" id="FMIC01000002">
    <property type="protein sequence ID" value="SCL73417.1"/>
    <property type="molecule type" value="Genomic_DNA"/>
</dbReference>